<sequence>MEPRDHRAAGRNVLLLCCVAAAATVVLSPWLPADNRLGPDAVVAGTGILGLVVLLSVLARVSSRVNVLAWALCPLLAVVALVVLDLLTHDATVDAQIFFVFPVLYGASQLRPPGSAVMTGSALLGELVVAAQLPFTQTVAETGYVAAVLVTVSVMLTISTRRNARLIEHLERMAAVDPLTGLVTRRVFDEAAASAITGSANEEGTSLVLLDVDNFKAINDRYGHPGGDEVLVQLARLLLADMRRGDVVCRLGGDEIAVLMPGCSREDARLRAEQKLAEVRSHVFRLAGAEAVHVSVSIGLAHAPTDAEDVRTLYTRADAALYRAKAGGRGRVALAA</sequence>
<dbReference type="CDD" id="cd01949">
    <property type="entry name" value="GGDEF"/>
    <property type="match status" value="1"/>
</dbReference>
<keyword evidence="4" id="KW-1185">Reference proteome</keyword>
<dbReference type="NCBIfam" id="TIGR00254">
    <property type="entry name" value="GGDEF"/>
    <property type="match status" value="1"/>
</dbReference>
<feature type="transmembrane region" description="Helical" evidence="1">
    <location>
        <begin position="65"/>
        <end position="84"/>
    </location>
</feature>
<dbReference type="InterPro" id="IPR029787">
    <property type="entry name" value="Nucleotide_cyclase"/>
</dbReference>
<proteinExistence type="predicted"/>
<keyword evidence="1" id="KW-1133">Transmembrane helix</keyword>
<feature type="domain" description="GGDEF" evidence="2">
    <location>
        <begin position="203"/>
        <end position="336"/>
    </location>
</feature>
<gene>
    <name evidence="3" type="ORF">GCM10022242_32920</name>
</gene>
<name>A0ABP7IXJ4_9ACTN</name>
<dbReference type="RefSeq" id="WP_344777438.1">
    <property type="nucleotide sequence ID" value="NZ_BAABAH010000013.1"/>
</dbReference>
<protein>
    <recommendedName>
        <fullName evidence="2">GGDEF domain-containing protein</fullName>
    </recommendedName>
</protein>
<dbReference type="SMART" id="SM00267">
    <property type="entry name" value="GGDEF"/>
    <property type="match status" value="1"/>
</dbReference>
<dbReference type="SUPFAM" id="SSF55073">
    <property type="entry name" value="Nucleotide cyclase"/>
    <property type="match status" value="1"/>
</dbReference>
<feature type="transmembrane region" description="Helical" evidence="1">
    <location>
        <begin position="37"/>
        <end position="58"/>
    </location>
</feature>
<dbReference type="InterPro" id="IPR050469">
    <property type="entry name" value="Diguanylate_Cyclase"/>
</dbReference>
<dbReference type="PROSITE" id="PS50887">
    <property type="entry name" value="GGDEF"/>
    <property type="match status" value="1"/>
</dbReference>
<dbReference type="Gene3D" id="3.30.70.270">
    <property type="match status" value="1"/>
</dbReference>
<feature type="transmembrane region" description="Helical" evidence="1">
    <location>
        <begin position="12"/>
        <end position="31"/>
    </location>
</feature>
<dbReference type="InterPro" id="IPR000160">
    <property type="entry name" value="GGDEF_dom"/>
</dbReference>
<dbReference type="Pfam" id="PF00990">
    <property type="entry name" value="GGDEF"/>
    <property type="match status" value="1"/>
</dbReference>
<reference evidence="4" key="1">
    <citation type="journal article" date="2019" name="Int. J. Syst. Evol. Microbiol.">
        <title>The Global Catalogue of Microorganisms (GCM) 10K type strain sequencing project: providing services to taxonomists for standard genome sequencing and annotation.</title>
        <authorList>
            <consortium name="The Broad Institute Genomics Platform"/>
            <consortium name="The Broad Institute Genome Sequencing Center for Infectious Disease"/>
            <person name="Wu L."/>
            <person name="Ma J."/>
        </authorList>
    </citation>
    <scope>NUCLEOTIDE SEQUENCE [LARGE SCALE GENOMIC DNA]</scope>
    <source>
        <strain evidence="4">JCM 16953</strain>
    </source>
</reference>
<dbReference type="EMBL" id="BAABAH010000013">
    <property type="protein sequence ID" value="GAA3828958.1"/>
    <property type="molecule type" value="Genomic_DNA"/>
</dbReference>
<evidence type="ECO:0000313" key="3">
    <source>
        <dbReference type="EMBL" id="GAA3828958.1"/>
    </source>
</evidence>
<comment type="caution">
    <text evidence="3">The sequence shown here is derived from an EMBL/GenBank/DDBJ whole genome shotgun (WGS) entry which is preliminary data.</text>
</comment>
<evidence type="ECO:0000313" key="4">
    <source>
        <dbReference type="Proteomes" id="UP001501821"/>
    </source>
</evidence>
<dbReference type="InterPro" id="IPR043128">
    <property type="entry name" value="Rev_trsase/Diguanyl_cyclase"/>
</dbReference>
<evidence type="ECO:0000256" key="1">
    <source>
        <dbReference type="SAM" id="Phobius"/>
    </source>
</evidence>
<dbReference type="Proteomes" id="UP001501821">
    <property type="component" value="Unassembled WGS sequence"/>
</dbReference>
<organism evidence="3 4">
    <name type="scientific">Nocardioides panacisoli</name>
    <dbReference type="NCBI Taxonomy" id="627624"/>
    <lineage>
        <taxon>Bacteria</taxon>
        <taxon>Bacillati</taxon>
        <taxon>Actinomycetota</taxon>
        <taxon>Actinomycetes</taxon>
        <taxon>Propionibacteriales</taxon>
        <taxon>Nocardioidaceae</taxon>
        <taxon>Nocardioides</taxon>
    </lineage>
</organism>
<keyword evidence="1" id="KW-0472">Membrane</keyword>
<dbReference type="PANTHER" id="PTHR45138:SF9">
    <property type="entry name" value="DIGUANYLATE CYCLASE DGCM-RELATED"/>
    <property type="match status" value="1"/>
</dbReference>
<keyword evidence="1" id="KW-0812">Transmembrane</keyword>
<evidence type="ECO:0000259" key="2">
    <source>
        <dbReference type="PROSITE" id="PS50887"/>
    </source>
</evidence>
<feature type="transmembrane region" description="Helical" evidence="1">
    <location>
        <begin position="142"/>
        <end position="160"/>
    </location>
</feature>
<accession>A0ABP7IXJ4</accession>
<dbReference type="PANTHER" id="PTHR45138">
    <property type="entry name" value="REGULATORY COMPONENTS OF SENSORY TRANSDUCTION SYSTEM"/>
    <property type="match status" value="1"/>
</dbReference>